<dbReference type="EMBL" id="CP061172">
    <property type="protein sequence ID" value="QNR69733.1"/>
    <property type="molecule type" value="Genomic_DNA"/>
</dbReference>
<dbReference type="RefSeq" id="WP_167686436.1">
    <property type="nucleotide sequence ID" value="NZ_CP061172.1"/>
</dbReference>
<accession>A0A7H0YF75</accession>
<dbReference type="AlphaFoldDB" id="A0A7H0YF75"/>
<evidence type="ECO:0000313" key="2">
    <source>
        <dbReference type="Proteomes" id="UP000516384"/>
    </source>
</evidence>
<dbReference type="PROSITE" id="PS51257">
    <property type="entry name" value="PROKAR_LIPOPROTEIN"/>
    <property type="match status" value="1"/>
</dbReference>
<gene>
    <name evidence="1" type="ORF">IAQ67_12410</name>
</gene>
<reference evidence="1 2" key="1">
    <citation type="submission" date="2020-09" db="EMBL/GenBank/DDBJ databases">
        <title>Characterization of Paenibacillus peoriae strain ZF390 with broad-spectrum antimicrobial activity as a potential biocontrol agent.</title>
        <authorList>
            <person name="Li L."/>
            <person name="Zhao Y."/>
            <person name="Li B."/>
            <person name="Xie X."/>
        </authorList>
    </citation>
    <scope>NUCLEOTIDE SEQUENCE [LARGE SCALE GENOMIC DNA]</scope>
    <source>
        <strain evidence="1 2">ZF390</strain>
    </source>
</reference>
<proteinExistence type="predicted"/>
<sequence length="55" mass="6104">MALAHRSHSVPIALTACLQVSRSRGIHYNKASIDYKDEAWTSGERKGRKGVDDYG</sequence>
<dbReference type="Proteomes" id="UP000516384">
    <property type="component" value="Chromosome"/>
</dbReference>
<organism evidence="1 2">
    <name type="scientific">Paenibacillus peoriae</name>
    <dbReference type="NCBI Taxonomy" id="59893"/>
    <lineage>
        <taxon>Bacteria</taxon>
        <taxon>Bacillati</taxon>
        <taxon>Bacillota</taxon>
        <taxon>Bacilli</taxon>
        <taxon>Bacillales</taxon>
        <taxon>Paenibacillaceae</taxon>
        <taxon>Paenibacillus</taxon>
    </lineage>
</organism>
<name>A0A7H0YF75_9BACL</name>
<protein>
    <submittedName>
        <fullName evidence="1">Uncharacterized protein</fullName>
    </submittedName>
</protein>
<evidence type="ECO:0000313" key="1">
    <source>
        <dbReference type="EMBL" id="QNR69733.1"/>
    </source>
</evidence>